<dbReference type="EMBL" id="MRZV01002312">
    <property type="protein sequence ID" value="PIK34027.1"/>
    <property type="molecule type" value="Genomic_DNA"/>
</dbReference>
<comment type="caution">
    <text evidence="1">The sequence shown here is derived from an EMBL/GenBank/DDBJ whole genome shotgun (WGS) entry which is preliminary data.</text>
</comment>
<dbReference type="AlphaFoldDB" id="A0A2G8JE46"/>
<accession>A0A2G8JE46</accession>
<proteinExistence type="predicted"/>
<sequence length="227" mass="25636">IPISQLHLTRSFSKVDKGDILLQSGLCLPTLSTLEKLTVNANSAELTEEDVIGLLNYGVQSRRFQGLWFYRCKLPTSISPEMILETARSRNIKVLWPENASQLELQSGKWKQAEDIQTITELCSNVVVINNKSSLESQKSAIELLKKASRHEIPIDCVGLDESFNEVDEDVITLHSGLSLPILTSIERMGIHTEDGREMNKHEVNGILNYVQHSQRFKELGFIDSFR</sequence>
<gene>
    <name evidence="1" type="ORF">BSL78_29148</name>
</gene>
<organism evidence="1 2">
    <name type="scientific">Stichopus japonicus</name>
    <name type="common">Sea cucumber</name>
    <dbReference type="NCBI Taxonomy" id="307972"/>
    <lineage>
        <taxon>Eukaryota</taxon>
        <taxon>Metazoa</taxon>
        <taxon>Echinodermata</taxon>
        <taxon>Eleutherozoa</taxon>
        <taxon>Echinozoa</taxon>
        <taxon>Holothuroidea</taxon>
        <taxon>Aspidochirotacea</taxon>
        <taxon>Aspidochirotida</taxon>
        <taxon>Stichopodidae</taxon>
        <taxon>Apostichopus</taxon>
    </lineage>
</organism>
<name>A0A2G8JE46_STIJA</name>
<keyword evidence="2" id="KW-1185">Reference proteome</keyword>
<dbReference type="Proteomes" id="UP000230750">
    <property type="component" value="Unassembled WGS sequence"/>
</dbReference>
<reference evidence="1 2" key="1">
    <citation type="journal article" date="2017" name="PLoS Biol.">
        <title>The sea cucumber genome provides insights into morphological evolution and visceral regeneration.</title>
        <authorList>
            <person name="Zhang X."/>
            <person name="Sun L."/>
            <person name="Yuan J."/>
            <person name="Sun Y."/>
            <person name="Gao Y."/>
            <person name="Zhang L."/>
            <person name="Li S."/>
            <person name="Dai H."/>
            <person name="Hamel J.F."/>
            <person name="Liu C."/>
            <person name="Yu Y."/>
            <person name="Liu S."/>
            <person name="Lin W."/>
            <person name="Guo K."/>
            <person name="Jin S."/>
            <person name="Xu P."/>
            <person name="Storey K.B."/>
            <person name="Huan P."/>
            <person name="Zhang T."/>
            <person name="Zhou Y."/>
            <person name="Zhang J."/>
            <person name="Lin C."/>
            <person name="Li X."/>
            <person name="Xing L."/>
            <person name="Huo D."/>
            <person name="Sun M."/>
            <person name="Wang L."/>
            <person name="Mercier A."/>
            <person name="Li F."/>
            <person name="Yang H."/>
            <person name="Xiang J."/>
        </authorList>
    </citation>
    <scope>NUCLEOTIDE SEQUENCE [LARGE SCALE GENOMIC DNA]</scope>
    <source>
        <strain evidence="1">Shaxun</strain>
        <tissue evidence="1">Muscle</tissue>
    </source>
</reference>
<evidence type="ECO:0000313" key="2">
    <source>
        <dbReference type="Proteomes" id="UP000230750"/>
    </source>
</evidence>
<evidence type="ECO:0000313" key="1">
    <source>
        <dbReference type="EMBL" id="PIK34027.1"/>
    </source>
</evidence>
<protein>
    <submittedName>
        <fullName evidence="1">Uncharacterized protein</fullName>
    </submittedName>
</protein>
<feature type="non-terminal residue" evidence="1">
    <location>
        <position position="1"/>
    </location>
</feature>